<dbReference type="InterPro" id="IPR000847">
    <property type="entry name" value="LysR_HTH_N"/>
</dbReference>
<protein>
    <submittedName>
        <fullName evidence="6">HTH-type transcriptional regulator DmlR</fullName>
    </submittedName>
    <submittedName>
        <fullName evidence="7">LysR family transcriptional regulator</fullName>
    </submittedName>
</protein>
<dbReference type="GO" id="GO:0043565">
    <property type="term" value="F:sequence-specific DNA binding"/>
    <property type="evidence" value="ECO:0007669"/>
    <property type="project" value="TreeGrafter"/>
</dbReference>
<keyword evidence="9" id="KW-1185">Reference proteome</keyword>
<dbReference type="Gene3D" id="1.10.10.10">
    <property type="entry name" value="Winged helix-like DNA-binding domain superfamily/Winged helix DNA-binding domain"/>
    <property type="match status" value="1"/>
</dbReference>
<dbReference type="PANTHER" id="PTHR30537">
    <property type="entry name" value="HTH-TYPE TRANSCRIPTIONAL REGULATOR"/>
    <property type="match status" value="1"/>
</dbReference>
<evidence type="ECO:0000259" key="5">
    <source>
        <dbReference type="PROSITE" id="PS50931"/>
    </source>
</evidence>
<dbReference type="OrthoDB" id="8885940at2"/>
<keyword evidence="2" id="KW-0805">Transcription regulation</keyword>
<reference evidence="6 8" key="1">
    <citation type="submission" date="2018-07" db="EMBL/GenBank/DDBJ databases">
        <authorList>
            <person name="Peeters C."/>
        </authorList>
    </citation>
    <scope>NUCLEOTIDE SEQUENCE [LARGE SCALE GENOMIC DNA]</scope>
    <source>
        <strain evidence="6 8">LMG 30378</strain>
    </source>
</reference>
<dbReference type="EMBL" id="UFQC01000003">
    <property type="protein sequence ID" value="SSW63853.1"/>
    <property type="molecule type" value="Genomic_DNA"/>
</dbReference>
<dbReference type="GO" id="GO:0003700">
    <property type="term" value="F:DNA-binding transcription factor activity"/>
    <property type="evidence" value="ECO:0007669"/>
    <property type="project" value="InterPro"/>
</dbReference>
<dbReference type="Pfam" id="PF03466">
    <property type="entry name" value="LysR_substrate"/>
    <property type="match status" value="1"/>
</dbReference>
<feature type="domain" description="HTH lysR-type" evidence="5">
    <location>
        <begin position="10"/>
        <end position="62"/>
    </location>
</feature>
<evidence type="ECO:0000256" key="1">
    <source>
        <dbReference type="ARBA" id="ARBA00009437"/>
    </source>
</evidence>
<organism evidence="6 8">
    <name type="scientific">Achromobacter veterisilvae</name>
    <dbReference type="NCBI Taxonomy" id="2069367"/>
    <lineage>
        <taxon>Bacteria</taxon>
        <taxon>Pseudomonadati</taxon>
        <taxon>Pseudomonadota</taxon>
        <taxon>Betaproteobacteria</taxon>
        <taxon>Burkholderiales</taxon>
        <taxon>Alcaligenaceae</taxon>
        <taxon>Achromobacter</taxon>
    </lineage>
</organism>
<evidence type="ECO:0000313" key="8">
    <source>
        <dbReference type="Proteomes" id="UP000289465"/>
    </source>
</evidence>
<evidence type="ECO:0000256" key="3">
    <source>
        <dbReference type="ARBA" id="ARBA00023125"/>
    </source>
</evidence>
<evidence type="ECO:0000256" key="2">
    <source>
        <dbReference type="ARBA" id="ARBA00023015"/>
    </source>
</evidence>
<dbReference type="EMBL" id="CP148753">
    <property type="protein sequence ID" value="WXR72576.1"/>
    <property type="molecule type" value="Genomic_DNA"/>
</dbReference>
<comment type="similarity">
    <text evidence="1">Belongs to the LysR transcriptional regulatory family.</text>
</comment>
<dbReference type="Proteomes" id="UP001456224">
    <property type="component" value="Chromosome"/>
</dbReference>
<dbReference type="InterPro" id="IPR005119">
    <property type="entry name" value="LysR_subst-bd"/>
</dbReference>
<gene>
    <name evidence="6" type="primary">dmlR_2</name>
    <name evidence="6" type="ORF">AVE30378_00747</name>
    <name evidence="7" type="ORF">WHX56_23445</name>
</gene>
<keyword evidence="3" id="KW-0238">DNA-binding</keyword>
<keyword evidence="4" id="KW-0804">Transcription</keyword>
<dbReference type="RefSeq" id="WP_129239431.1">
    <property type="nucleotide sequence ID" value="NZ_CP148753.1"/>
</dbReference>
<evidence type="ECO:0000256" key="4">
    <source>
        <dbReference type="ARBA" id="ARBA00023163"/>
    </source>
</evidence>
<reference evidence="7 9" key="2">
    <citation type="submission" date="2024-03" db="EMBL/GenBank/DDBJ databases">
        <title>Reference genomes for the five species model microbial community.</title>
        <authorList>
            <person name="Padfield D."/>
        </authorList>
    </citation>
    <scope>NUCLEOTIDE SEQUENCE [LARGE SCALE GENOMIC DNA]</scope>
    <source>
        <strain evidence="7 9">AB1</strain>
    </source>
</reference>
<accession>A0A446C7U9</accession>
<dbReference type="InterPro" id="IPR036388">
    <property type="entry name" value="WH-like_DNA-bd_sf"/>
</dbReference>
<dbReference type="PROSITE" id="PS50931">
    <property type="entry name" value="HTH_LYSR"/>
    <property type="match status" value="1"/>
</dbReference>
<dbReference type="Gene3D" id="3.40.190.290">
    <property type="match status" value="1"/>
</dbReference>
<sequence length="320" mass="35303">MKAVKFAENLSIFVDVARAQSFSEVARRRGMVASSVARQIGALESELQVPLFVRSTRALVPTEAGEVLYERAVKILHDMTEARSEVISLEQTVQGLLRVSCLPAFARRYVVPILQQLGERHPQLRVELELTERVVDPVVERMDVVVRVGQQPDSSLIGQRIGSHRYLICAAPSYLERHGVPRTLADLSRHRLIDRRHSTSVRGWRELGDGQWAQDARFVLECDDCDARRQAALEGLGIALMPNWSAGPDIGAGRLVQLALQDASPPPDSGIYLLRAMPRANARIRAFTEQLRRQVGSPSVWDVAIDSACPPAAAPAARGA</sequence>
<dbReference type="SUPFAM" id="SSF53850">
    <property type="entry name" value="Periplasmic binding protein-like II"/>
    <property type="match status" value="1"/>
</dbReference>
<dbReference type="InterPro" id="IPR058163">
    <property type="entry name" value="LysR-type_TF_proteobact-type"/>
</dbReference>
<evidence type="ECO:0000313" key="9">
    <source>
        <dbReference type="Proteomes" id="UP001456224"/>
    </source>
</evidence>
<dbReference type="SUPFAM" id="SSF46785">
    <property type="entry name" value="Winged helix' DNA-binding domain"/>
    <property type="match status" value="1"/>
</dbReference>
<dbReference type="AlphaFoldDB" id="A0A446C7U9"/>
<dbReference type="InterPro" id="IPR036390">
    <property type="entry name" value="WH_DNA-bd_sf"/>
</dbReference>
<dbReference type="Proteomes" id="UP000289465">
    <property type="component" value="Unassembled WGS sequence"/>
</dbReference>
<dbReference type="GO" id="GO:0006351">
    <property type="term" value="P:DNA-templated transcription"/>
    <property type="evidence" value="ECO:0007669"/>
    <property type="project" value="TreeGrafter"/>
</dbReference>
<dbReference type="PANTHER" id="PTHR30537:SF66">
    <property type="entry name" value="IRON-REGULATED VIRULENCE REGULATORY PROTEIN IRGB"/>
    <property type="match status" value="1"/>
</dbReference>
<dbReference type="Pfam" id="PF00126">
    <property type="entry name" value="HTH_1"/>
    <property type="match status" value="1"/>
</dbReference>
<dbReference type="CDD" id="cd08422">
    <property type="entry name" value="PBP2_CrgA_like"/>
    <property type="match status" value="1"/>
</dbReference>
<name>A0A446C7U9_9BURK</name>
<evidence type="ECO:0000313" key="6">
    <source>
        <dbReference type="EMBL" id="SSW63853.1"/>
    </source>
</evidence>
<evidence type="ECO:0000313" key="7">
    <source>
        <dbReference type="EMBL" id="WXR72576.1"/>
    </source>
</evidence>
<dbReference type="FunFam" id="1.10.10.10:FF:000001">
    <property type="entry name" value="LysR family transcriptional regulator"/>
    <property type="match status" value="1"/>
</dbReference>
<proteinExistence type="inferred from homology"/>